<evidence type="ECO:0000313" key="6">
    <source>
        <dbReference type="EMBL" id="RKU49615.1"/>
    </source>
</evidence>
<evidence type="ECO:0000259" key="3">
    <source>
        <dbReference type="Pfam" id="PF02538"/>
    </source>
</evidence>
<comment type="caution">
    <text evidence="6">The sequence shown here is derived from an EMBL/GenBank/DDBJ whole genome shotgun (WGS) entry which is preliminary data.</text>
</comment>
<accession>A0A420YP94</accession>
<dbReference type="GO" id="GO:0005829">
    <property type="term" value="C:cytosol"/>
    <property type="evidence" value="ECO:0007669"/>
    <property type="project" value="TreeGrafter"/>
</dbReference>
<dbReference type="InterPro" id="IPR008040">
    <property type="entry name" value="Hydant_A_N"/>
</dbReference>
<dbReference type="EMBL" id="QVQW01000001">
    <property type="protein sequence ID" value="RKU49615.1"/>
    <property type="molecule type" value="Genomic_DNA"/>
</dbReference>
<evidence type="ECO:0000256" key="1">
    <source>
        <dbReference type="ARBA" id="ARBA00010403"/>
    </source>
</evidence>
<comment type="similarity">
    <text evidence="1">Belongs to the oxoprolinase family.</text>
</comment>
<dbReference type="PANTHER" id="PTHR11365:SF2">
    <property type="entry name" value="5-OXOPROLINASE"/>
    <property type="match status" value="1"/>
</dbReference>
<dbReference type="OrthoDB" id="3643at2759"/>
<keyword evidence="7" id="KW-1185">Reference proteome</keyword>
<evidence type="ECO:0000313" key="7">
    <source>
        <dbReference type="Proteomes" id="UP000275385"/>
    </source>
</evidence>
<evidence type="ECO:0000259" key="2">
    <source>
        <dbReference type="Pfam" id="PF01968"/>
    </source>
</evidence>
<dbReference type="InterPro" id="IPR002821">
    <property type="entry name" value="Hydantoinase_A"/>
</dbReference>
<proteinExistence type="inferred from homology"/>
<feature type="domain" description="Hydantoinase B/oxoprolinase" evidence="3">
    <location>
        <begin position="749"/>
        <end position="1280"/>
    </location>
</feature>
<feature type="domain" description="Hydantoinase/oxoprolinase N-terminal" evidence="4">
    <location>
        <begin position="10"/>
        <end position="222"/>
    </location>
</feature>
<feature type="domain" description="Acetophenone carboxylase-like C-terminal" evidence="5">
    <location>
        <begin position="674"/>
        <end position="732"/>
    </location>
</feature>
<dbReference type="GO" id="GO:0017168">
    <property type="term" value="F:5-oxoprolinase (ATP-hydrolyzing) activity"/>
    <property type="evidence" value="ECO:0007669"/>
    <property type="project" value="TreeGrafter"/>
</dbReference>
<feature type="domain" description="Hydantoinase A/oxoprolinase" evidence="2">
    <location>
        <begin position="241"/>
        <end position="540"/>
    </location>
</feature>
<dbReference type="Pfam" id="PF01968">
    <property type="entry name" value="Hydantoinase_A"/>
    <property type="match status" value="1"/>
</dbReference>
<protein>
    <recommendedName>
        <fullName evidence="8">5-oxoprolinase</fullName>
    </recommendedName>
</protein>
<name>A0A420YP94_9PEZI</name>
<reference evidence="6 7" key="1">
    <citation type="submission" date="2018-08" db="EMBL/GenBank/DDBJ databases">
        <title>Draft genome of the lignicolous fungus Coniochaeta pulveracea.</title>
        <authorList>
            <person name="Borstlap C.J."/>
            <person name="De Witt R.N."/>
            <person name="Botha A."/>
            <person name="Volschenk H."/>
        </authorList>
    </citation>
    <scope>NUCLEOTIDE SEQUENCE [LARGE SCALE GENOMIC DNA]</scope>
    <source>
        <strain evidence="6 7">CAB683</strain>
    </source>
</reference>
<dbReference type="Pfam" id="PF02538">
    <property type="entry name" value="Hydantoinase_B"/>
    <property type="match status" value="1"/>
</dbReference>
<dbReference type="PANTHER" id="PTHR11365">
    <property type="entry name" value="5-OXOPROLINASE RELATED"/>
    <property type="match status" value="1"/>
</dbReference>
<evidence type="ECO:0000259" key="4">
    <source>
        <dbReference type="Pfam" id="PF05378"/>
    </source>
</evidence>
<dbReference type="GO" id="GO:0006749">
    <property type="term" value="P:glutathione metabolic process"/>
    <property type="evidence" value="ECO:0007669"/>
    <property type="project" value="TreeGrafter"/>
</dbReference>
<organism evidence="6 7">
    <name type="scientific">Coniochaeta pulveracea</name>
    <dbReference type="NCBI Taxonomy" id="177199"/>
    <lineage>
        <taxon>Eukaryota</taxon>
        <taxon>Fungi</taxon>
        <taxon>Dikarya</taxon>
        <taxon>Ascomycota</taxon>
        <taxon>Pezizomycotina</taxon>
        <taxon>Sordariomycetes</taxon>
        <taxon>Sordariomycetidae</taxon>
        <taxon>Coniochaetales</taxon>
        <taxon>Coniochaetaceae</taxon>
        <taxon>Coniochaeta</taxon>
    </lineage>
</organism>
<dbReference type="Pfam" id="PF05378">
    <property type="entry name" value="Hydant_A_N"/>
    <property type="match status" value="1"/>
</dbReference>
<dbReference type="InterPro" id="IPR003692">
    <property type="entry name" value="Hydantoinase_B"/>
</dbReference>
<dbReference type="STRING" id="177199.A0A420YP94"/>
<sequence length="1319" mass="142632">MKAHSEDRIRVAIDRGGTFTDVHAIVPGQGDIVLKLLSLDPSNYADAPTEAIRQVLEKATSKSIPRGEAIDLSPISSIRMGTTVATNALLERKGERSALLITKGFKDLLVIGNQARPDIFDLTVRKPGVLYDKVVEVDERVTLEGFTEDPEKKVATVGEDPDLVVGLSREVVRILQRPNLEEVRRQIQSLYDEGFRSLSVCFAHSYTYPQHELDVARIAQDMGMSVSLSSQLQPMIKMVPRGQSATADAYLTPLIQRYLQGFRKGFIGGLEDASVTRCDFMQSDGGLVDFRRFSGLRAILSGPAGGVVGYSQTSYDHDTAKPIIGFDMGGTSTDVSRYAGSYEHIFETTTAGIALQTPQLDINTVAAGGGSRLFWSNGLFKVGPESAGAHPGPACYRKGGPLTVTDANLFLGRLVPEHFPHIFGETEDMPLDAQITRKKFEELRADVNSSLAPGSRKLTAEEVALGFLRVADEAMSRPIRSLTEARGHDAAAHDLAVFGGAGGQHACSIATALGISRVIMHRYSSILSAYGMALADLVAEVQAPLACEFTQEHLGQIQGVASELLVKAKQELEGQGLDSSSTVTYELFLHMHYEGSDTLIMIAQDGEEWNFAERFIERHKQEFGFTMPRQVYVGDVRVRAVGNNRIGNAAAFSSKDMGALSLRKAPEELVQMWKDVYFEGLCWQKTPVYLLHTLQPGHQIHGPAMVIDKTQTIVITPNAVATALKEHIVIDIDNAKSVKLTRDNTPTHDPVQLSVFGHRFMGIAEQMGRTLQKTSVSTNIKERLDFSCALFSADGRLVANAPHVPVHLGSMQYAVLWQHEHWKGRLREGDVLVSNHPICGGTHLPDITVITPFFQDGEIAFYVASRGHHADIGGISAGSLPPNSTELWQEGAAIESVKLVEGGVFNEEAMREHLLVKPAQFEGCSGARNLSDNLADLRAQTGANQKGINLIRQLVGEYSLETVLFYMKAIQENAELAVRRLLKETYHKFQGEPVQATEYMDDGSPITLKITINGEDGTADFDFTGTGPEVYGSTNAPTSVTYSAIIYVLRCLVGEDIPLNQGCLTPINVIMPPRTLLSPSAEAAVVGGNCVTSQRVTDVILRCFDVCAASQGCLNNLTFGKSSQLSADGKYTPGYGYYETIAGGSGAGPGWNGTDGVHVHMTNTRITDVEIFERRYPCLVREFGLRQGSGGAGAYKGGEGCVRDIEFREPVSVGILSDRRSHPPYGMHGGKPGALGVNLFVKRSANGSDREINLGPKNSIQAAKGDRVIIMTPGGGGWGKKGSNGRTTNGTKLQVNGSGPRYGAGGGTVAAFHAAQNSN</sequence>
<dbReference type="Pfam" id="PF19278">
    <property type="entry name" value="Hydant_A_C"/>
    <property type="match status" value="1"/>
</dbReference>
<dbReference type="Proteomes" id="UP000275385">
    <property type="component" value="Unassembled WGS sequence"/>
</dbReference>
<dbReference type="InterPro" id="IPR045079">
    <property type="entry name" value="Oxoprolinase-like"/>
</dbReference>
<gene>
    <name evidence="6" type="ORF">DL546_009564</name>
</gene>
<evidence type="ECO:0008006" key="8">
    <source>
        <dbReference type="Google" id="ProtNLM"/>
    </source>
</evidence>
<evidence type="ECO:0000259" key="5">
    <source>
        <dbReference type="Pfam" id="PF19278"/>
    </source>
</evidence>
<dbReference type="InterPro" id="IPR049517">
    <property type="entry name" value="ACX-like_C"/>
</dbReference>